<evidence type="ECO:0000256" key="1">
    <source>
        <dbReference type="SAM" id="MobiDB-lite"/>
    </source>
</evidence>
<proteinExistence type="predicted"/>
<dbReference type="VEuPathDB" id="AmoebaDB:NF0117170"/>
<dbReference type="SUPFAM" id="SSF46689">
    <property type="entry name" value="Homeodomain-like"/>
    <property type="match status" value="2"/>
</dbReference>
<feature type="compositionally biased region" description="Polar residues" evidence="1">
    <location>
        <begin position="584"/>
        <end position="596"/>
    </location>
</feature>
<dbReference type="VEuPathDB" id="AmoebaDB:FDP41_002795"/>
<dbReference type="GeneID" id="68110013"/>
<dbReference type="SMART" id="SM00717">
    <property type="entry name" value="SANT"/>
    <property type="match status" value="2"/>
</dbReference>
<evidence type="ECO:0000259" key="2">
    <source>
        <dbReference type="PROSITE" id="PS50076"/>
    </source>
</evidence>
<dbReference type="InterPro" id="IPR018253">
    <property type="entry name" value="DnaJ_domain_CS"/>
</dbReference>
<dbReference type="CDD" id="cd06257">
    <property type="entry name" value="DnaJ"/>
    <property type="match status" value="1"/>
</dbReference>
<organism evidence="4 5">
    <name type="scientific">Naegleria fowleri</name>
    <name type="common">Brain eating amoeba</name>
    <dbReference type="NCBI Taxonomy" id="5763"/>
    <lineage>
        <taxon>Eukaryota</taxon>
        <taxon>Discoba</taxon>
        <taxon>Heterolobosea</taxon>
        <taxon>Tetramitia</taxon>
        <taxon>Eutetramitia</taxon>
        <taxon>Vahlkampfiidae</taxon>
        <taxon>Naegleria</taxon>
    </lineage>
</organism>
<protein>
    <recommendedName>
        <fullName evidence="6">DnaJ homolog subfamily C member 2</fullName>
    </recommendedName>
</protein>
<feature type="region of interest" description="Disordered" evidence="1">
    <location>
        <begin position="48"/>
        <end position="78"/>
    </location>
</feature>
<dbReference type="Pfam" id="PF00226">
    <property type="entry name" value="DnaJ"/>
    <property type="match status" value="1"/>
</dbReference>
<feature type="region of interest" description="Disordered" evidence="1">
    <location>
        <begin position="469"/>
        <end position="489"/>
    </location>
</feature>
<dbReference type="PANTHER" id="PTHR43999">
    <property type="entry name" value="DNAJ HOMOLOG SUBFAMILY C MEMBER 2"/>
    <property type="match status" value="1"/>
</dbReference>
<name>A0A6A5BXD2_NAEFO</name>
<evidence type="ECO:0000313" key="4">
    <source>
        <dbReference type="EMBL" id="KAF0978280.1"/>
    </source>
</evidence>
<evidence type="ECO:0000259" key="3">
    <source>
        <dbReference type="PROSITE" id="PS50090"/>
    </source>
</evidence>
<dbReference type="GO" id="GO:0006450">
    <property type="term" value="P:regulation of translational fidelity"/>
    <property type="evidence" value="ECO:0007669"/>
    <property type="project" value="InterPro"/>
</dbReference>
<dbReference type="GO" id="GO:0005829">
    <property type="term" value="C:cytosol"/>
    <property type="evidence" value="ECO:0007669"/>
    <property type="project" value="TreeGrafter"/>
</dbReference>
<dbReference type="GO" id="GO:0051083">
    <property type="term" value="P:'de novo' cotranslational protein folding"/>
    <property type="evidence" value="ECO:0007669"/>
    <property type="project" value="InterPro"/>
</dbReference>
<reference evidence="4 5" key="1">
    <citation type="journal article" date="2019" name="Sci. Rep.">
        <title>Nanopore sequencing improves the draft genome of the human pathogenic amoeba Naegleria fowleri.</title>
        <authorList>
            <person name="Liechti N."/>
            <person name="Schurch N."/>
            <person name="Bruggmann R."/>
            <person name="Wittwer M."/>
        </authorList>
    </citation>
    <scope>NUCLEOTIDE SEQUENCE [LARGE SCALE GENOMIC DNA]</scope>
    <source>
        <strain evidence="4 5">ATCC 30894</strain>
    </source>
</reference>
<dbReference type="AlphaFoldDB" id="A0A6A5BXD2"/>
<dbReference type="Pfam" id="PF00249">
    <property type="entry name" value="Myb_DNA-binding"/>
    <property type="match status" value="1"/>
</dbReference>
<dbReference type="Gene3D" id="1.10.287.110">
    <property type="entry name" value="DnaJ domain"/>
    <property type="match status" value="1"/>
</dbReference>
<feature type="compositionally biased region" description="Basic and acidic residues" evidence="1">
    <location>
        <begin position="567"/>
        <end position="580"/>
    </location>
</feature>
<dbReference type="Gene3D" id="1.10.10.60">
    <property type="entry name" value="Homeodomain-like"/>
    <property type="match status" value="2"/>
</dbReference>
<feature type="domain" description="Myb-like" evidence="3">
    <location>
        <begin position="481"/>
        <end position="530"/>
    </location>
</feature>
<dbReference type="GO" id="GO:0043022">
    <property type="term" value="F:ribosome binding"/>
    <property type="evidence" value="ECO:0007669"/>
    <property type="project" value="InterPro"/>
</dbReference>
<sequence length="660" mass="78556">MQDPQQQAANHNNNEQHNFQNSLSMAKVEQYIGRGFFQMLFQEQHDVNNKYSKATKPQSSRDDDEEEEEDDEEINAGVDVQKLMKKKRIIKNSEGYEKEEEDYDYYEVLGLEKRWLSTPDDIRKAYKKKVKEYHPDHFKKASSNNTTTVGENKQVPDDTMFKVLTKAYETLLDEKKKLAYDSSEPFDDSIPTYSTPSTPLTEEEEQKRFFSTFAPVFERWSKWSRAFPNVPKLGDMKTPWEEVERFYTFWVTFKSWRDFSGESEYDESMADSREERRWMKRQNDKLNQKRKKEEKKKLNDLVELARRNDPRVKKKNEEIEQERKRKEEEKAKRELEKLLKEEQERKAEEERQRKAEQEERERKQREKEEYERKQQEKIQTIKKMRDMCEPYLVLILKPTKNQEQPPSKIKAEDLEFLLSNLPIDNLMKAVQKLEPIFEESKKTKDDSLFVKAFYEIENKVREVVRKKEEEKKQLQAQQKKNAEKKSSEWTHEELTLLAKAIALYPGGTQQRWVRVAEYVGTKTPEEVQQKTGEIRKKTSTGEVIPKRDEKDYFGEFQKANAKNQTSKKKEEEQKKMEEQYHIGSKTNQPVIETSSSTTGVENWTALQQKALETGIRQFKELKGDAKWEKIAEIVPGKSAQDCKDRFEYCRQLALAKKNKQ</sequence>
<feature type="domain" description="Myb-like" evidence="3">
    <location>
        <begin position="602"/>
        <end position="647"/>
    </location>
</feature>
<evidence type="ECO:0000313" key="5">
    <source>
        <dbReference type="Proteomes" id="UP000444721"/>
    </source>
</evidence>
<dbReference type="Pfam" id="PF21884">
    <property type="entry name" value="ZUO1-like_ZHD"/>
    <property type="match status" value="1"/>
</dbReference>
<accession>A0A6A5BXD2</accession>
<dbReference type="OMA" id="SFWYDFD"/>
<dbReference type="PROSITE" id="PS00636">
    <property type="entry name" value="DNAJ_1"/>
    <property type="match status" value="1"/>
</dbReference>
<feature type="region of interest" description="Disordered" evidence="1">
    <location>
        <begin position="529"/>
        <end position="596"/>
    </location>
</feature>
<dbReference type="SMART" id="SM00271">
    <property type="entry name" value="DnaJ"/>
    <property type="match status" value="1"/>
</dbReference>
<dbReference type="PANTHER" id="PTHR43999:SF1">
    <property type="entry name" value="DNAJ HOMOLOG SUBFAMILY C MEMBER 2"/>
    <property type="match status" value="1"/>
</dbReference>
<dbReference type="InterPro" id="IPR044634">
    <property type="entry name" value="Zuotin/DnaJC2"/>
</dbReference>
<feature type="domain" description="J" evidence="2">
    <location>
        <begin position="104"/>
        <end position="184"/>
    </location>
</feature>
<dbReference type="Pfam" id="PF23082">
    <property type="entry name" value="Myb_DNA-binding_2"/>
    <property type="match status" value="1"/>
</dbReference>
<dbReference type="EMBL" id="VFQX01000030">
    <property type="protein sequence ID" value="KAF0978280.1"/>
    <property type="molecule type" value="Genomic_DNA"/>
</dbReference>
<dbReference type="CDD" id="cd00167">
    <property type="entry name" value="SANT"/>
    <property type="match status" value="2"/>
</dbReference>
<dbReference type="RefSeq" id="XP_044562993.1">
    <property type="nucleotide sequence ID" value="XM_044706028.1"/>
</dbReference>
<evidence type="ECO:0008006" key="6">
    <source>
        <dbReference type="Google" id="ProtNLM"/>
    </source>
</evidence>
<keyword evidence="5" id="KW-1185">Reference proteome</keyword>
<comment type="caution">
    <text evidence="4">The sequence shown here is derived from an EMBL/GenBank/DDBJ whole genome shotgun (WGS) entry which is preliminary data.</text>
</comment>
<dbReference type="VEuPathDB" id="AmoebaDB:NfTy_056490"/>
<dbReference type="PROSITE" id="PS50090">
    <property type="entry name" value="MYB_LIKE"/>
    <property type="match status" value="2"/>
</dbReference>
<feature type="compositionally biased region" description="Basic and acidic residues" evidence="1">
    <location>
        <begin position="544"/>
        <end position="553"/>
    </location>
</feature>
<feature type="compositionally biased region" description="Basic and acidic residues" evidence="1">
    <location>
        <begin position="295"/>
        <end position="376"/>
    </location>
</feature>
<dbReference type="InterPro" id="IPR036869">
    <property type="entry name" value="J_dom_sf"/>
</dbReference>
<feature type="region of interest" description="Disordered" evidence="1">
    <location>
        <begin position="1"/>
        <end position="22"/>
    </location>
</feature>
<dbReference type="InterPro" id="IPR001005">
    <property type="entry name" value="SANT/Myb"/>
</dbReference>
<dbReference type="InterPro" id="IPR009057">
    <property type="entry name" value="Homeodomain-like_sf"/>
</dbReference>
<dbReference type="PROSITE" id="PS50076">
    <property type="entry name" value="DNAJ_2"/>
    <property type="match status" value="1"/>
</dbReference>
<feature type="compositionally biased region" description="Polar residues" evidence="1">
    <location>
        <begin position="49"/>
        <end position="58"/>
    </location>
</feature>
<dbReference type="Proteomes" id="UP000444721">
    <property type="component" value="Unassembled WGS sequence"/>
</dbReference>
<feature type="region of interest" description="Disordered" evidence="1">
    <location>
        <begin position="280"/>
        <end position="378"/>
    </location>
</feature>
<dbReference type="InterPro" id="IPR001623">
    <property type="entry name" value="DnaJ_domain"/>
</dbReference>
<dbReference type="SUPFAM" id="SSF46565">
    <property type="entry name" value="Chaperone J-domain"/>
    <property type="match status" value="1"/>
</dbReference>
<feature type="compositionally biased region" description="Low complexity" evidence="1">
    <location>
        <begin position="1"/>
        <end position="21"/>
    </location>
</feature>
<gene>
    <name evidence="4" type="ORF">FDP41_002795</name>
</gene>
<feature type="compositionally biased region" description="Basic and acidic residues" evidence="1">
    <location>
        <begin position="480"/>
        <end position="489"/>
    </location>
</feature>
<dbReference type="OrthoDB" id="1690618at2759"/>
<dbReference type="GO" id="GO:0030544">
    <property type="term" value="F:Hsp70 protein binding"/>
    <property type="evidence" value="ECO:0007669"/>
    <property type="project" value="InterPro"/>
</dbReference>
<feature type="compositionally biased region" description="Acidic residues" evidence="1">
    <location>
        <begin position="62"/>
        <end position="74"/>
    </location>
</feature>
<dbReference type="InterPro" id="IPR054076">
    <property type="entry name" value="ZUO1-like_ZHD"/>
</dbReference>